<comment type="caution">
    <text evidence="1">The sequence shown here is derived from an EMBL/GenBank/DDBJ whole genome shotgun (WGS) entry which is preliminary data.</text>
</comment>
<dbReference type="EMBL" id="JAAFYZ010000099">
    <property type="protein sequence ID" value="MBS2550346.1"/>
    <property type="molecule type" value="Genomic_DNA"/>
</dbReference>
<dbReference type="RefSeq" id="WP_212012912.1">
    <property type="nucleotide sequence ID" value="NZ_JAAFYZ010000099.1"/>
</dbReference>
<sequence>MQTASDSWTPQGQLANAVPIDTVVNADKSLTATYPKGAPVGHALTIKLQAVRNPSGKLVVHFYADNQSGQKISLMMGMFGNASAVDDQGNGLQLEEMDSAWTLQDNSDGDGDMIPGQPLHGDIVIDAPANGSTFNMYWAQAVGNGVGGSVTGIILIRDIPIS</sequence>
<protein>
    <submittedName>
        <fullName evidence="1">Uncharacterized protein</fullName>
    </submittedName>
</protein>
<proteinExistence type="predicted"/>
<name>A0ABS5KW89_9ACTN</name>
<reference evidence="1 2" key="1">
    <citation type="submission" date="2020-02" db="EMBL/GenBank/DDBJ databases">
        <title>Acidophilic actinobacteria isolated from forest soil.</title>
        <authorList>
            <person name="Golinska P."/>
        </authorList>
    </citation>
    <scope>NUCLEOTIDE SEQUENCE [LARGE SCALE GENOMIC DNA]</scope>
    <source>
        <strain evidence="1 2">NL8</strain>
    </source>
</reference>
<dbReference type="Proteomes" id="UP000730482">
    <property type="component" value="Unassembled WGS sequence"/>
</dbReference>
<evidence type="ECO:0000313" key="1">
    <source>
        <dbReference type="EMBL" id="MBS2550346.1"/>
    </source>
</evidence>
<gene>
    <name evidence="1" type="ORF">KGQ19_26095</name>
</gene>
<evidence type="ECO:0000313" key="2">
    <source>
        <dbReference type="Proteomes" id="UP000730482"/>
    </source>
</evidence>
<keyword evidence="2" id="KW-1185">Reference proteome</keyword>
<organism evidence="1 2">
    <name type="scientific">Catenulispora pinistramenti</name>
    <dbReference type="NCBI Taxonomy" id="2705254"/>
    <lineage>
        <taxon>Bacteria</taxon>
        <taxon>Bacillati</taxon>
        <taxon>Actinomycetota</taxon>
        <taxon>Actinomycetes</taxon>
        <taxon>Catenulisporales</taxon>
        <taxon>Catenulisporaceae</taxon>
        <taxon>Catenulispora</taxon>
    </lineage>
</organism>
<accession>A0ABS5KW89</accession>